<accession>A0AAW7XMI4</accession>
<dbReference type="InterPro" id="IPR036388">
    <property type="entry name" value="WH-like_DNA-bd_sf"/>
</dbReference>
<organism evidence="8 9">
    <name type="scientific">Neptunomonas phycophila</name>
    <dbReference type="NCBI Taxonomy" id="1572645"/>
    <lineage>
        <taxon>Bacteria</taxon>
        <taxon>Pseudomonadati</taxon>
        <taxon>Pseudomonadota</taxon>
        <taxon>Gammaproteobacteria</taxon>
        <taxon>Oceanospirillales</taxon>
        <taxon>Oceanospirillaceae</taxon>
        <taxon>Neptunomonas</taxon>
    </lineage>
</organism>
<dbReference type="InterPro" id="IPR007627">
    <property type="entry name" value="RNA_pol_sigma70_r2"/>
</dbReference>
<dbReference type="InterPro" id="IPR013249">
    <property type="entry name" value="RNA_pol_sigma70_r4_t2"/>
</dbReference>
<dbReference type="NCBIfam" id="TIGR02937">
    <property type="entry name" value="sigma70-ECF"/>
    <property type="match status" value="1"/>
</dbReference>
<dbReference type="Pfam" id="PF04542">
    <property type="entry name" value="Sigma70_r2"/>
    <property type="match status" value="1"/>
</dbReference>
<dbReference type="Gene3D" id="1.10.1740.10">
    <property type="match status" value="1"/>
</dbReference>
<dbReference type="RefSeq" id="WP_178967799.1">
    <property type="nucleotide sequence ID" value="NZ_CAXPFL010000026.1"/>
</dbReference>
<proteinExistence type="inferred from homology"/>
<dbReference type="SUPFAM" id="SSF88946">
    <property type="entry name" value="Sigma2 domain of RNA polymerase sigma factors"/>
    <property type="match status" value="1"/>
</dbReference>
<evidence type="ECO:0000259" key="7">
    <source>
        <dbReference type="Pfam" id="PF08281"/>
    </source>
</evidence>
<dbReference type="Proteomes" id="UP001169862">
    <property type="component" value="Unassembled WGS sequence"/>
</dbReference>
<evidence type="ECO:0000259" key="6">
    <source>
        <dbReference type="Pfam" id="PF04542"/>
    </source>
</evidence>
<dbReference type="InterPro" id="IPR013325">
    <property type="entry name" value="RNA_pol_sigma_r2"/>
</dbReference>
<evidence type="ECO:0000256" key="1">
    <source>
        <dbReference type="ARBA" id="ARBA00010641"/>
    </source>
</evidence>
<dbReference type="InterPro" id="IPR014289">
    <property type="entry name" value="RNA_pol_sigma-24-rel"/>
</dbReference>
<dbReference type="GO" id="GO:0003677">
    <property type="term" value="F:DNA binding"/>
    <property type="evidence" value="ECO:0007669"/>
    <property type="project" value="UniProtKB-KW"/>
</dbReference>
<feature type="domain" description="RNA polymerase sigma-70 region 2" evidence="6">
    <location>
        <begin position="16"/>
        <end position="77"/>
    </location>
</feature>
<feature type="domain" description="RNA polymerase sigma factor 70 region 4 type 2" evidence="7">
    <location>
        <begin position="127"/>
        <end position="176"/>
    </location>
</feature>
<dbReference type="SUPFAM" id="SSF88659">
    <property type="entry name" value="Sigma3 and sigma4 domains of RNA polymerase sigma factors"/>
    <property type="match status" value="1"/>
</dbReference>
<dbReference type="Gene3D" id="1.10.10.10">
    <property type="entry name" value="Winged helix-like DNA-binding domain superfamily/Winged helix DNA-binding domain"/>
    <property type="match status" value="1"/>
</dbReference>
<dbReference type="AlphaFoldDB" id="A0AAW7XMI4"/>
<dbReference type="EMBL" id="JAUOPG010000015">
    <property type="protein sequence ID" value="MDO6455285.1"/>
    <property type="molecule type" value="Genomic_DNA"/>
</dbReference>
<dbReference type="PANTHER" id="PTHR43133:SF8">
    <property type="entry name" value="RNA POLYMERASE SIGMA FACTOR HI_1459-RELATED"/>
    <property type="match status" value="1"/>
</dbReference>
<evidence type="ECO:0000313" key="9">
    <source>
        <dbReference type="Proteomes" id="UP001169862"/>
    </source>
</evidence>
<keyword evidence="4" id="KW-0238">DNA-binding</keyword>
<reference evidence="8" key="1">
    <citation type="submission" date="2023-07" db="EMBL/GenBank/DDBJ databases">
        <title>Genome content predicts the carbon catabolic preferences of heterotrophic bacteria.</title>
        <authorList>
            <person name="Gralka M."/>
        </authorList>
    </citation>
    <scope>NUCLEOTIDE SEQUENCE</scope>
    <source>
        <strain evidence="8">I2M16</strain>
    </source>
</reference>
<keyword evidence="3" id="KW-0731">Sigma factor</keyword>
<protein>
    <submittedName>
        <fullName evidence="8">Sigma-70 family RNA polymerase sigma factor</fullName>
    </submittedName>
</protein>
<comment type="caution">
    <text evidence="8">The sequence shown here is derived from an EMBL/GenBank/DDBJ whole genome shotgun (WGS) entry which is preliminary data.</text>
</comment>
<dbReference type="Pfam" id="PF08281">
    <property type="entry name" value="Sigma70_r4_2"/>
    <property type="match status" value="1"/>
</dbReference>
<name>A0AAW7XMI4_9GAMM</name>
<dbReference type="GO" id="GO:0016987">
    <property type="term" value="F:sigma factor activity"/>
    <property type="evidence" value="ECO:0007669"/>
    <property type="project" value="UniProtKB-KW"/>
</dbReference>
<gene>
    <name evidence="8" type="ORF">Q4490_17115</name>
</gene>
<keyword evidence="2" id="KW-0805">Transcription regulation</keyword>
<sequence>MASISDYTQQLAELRPKLVTFTMLQIPDRNYAEDLVQDSIIAAIESIEKYEGKAAFETWVYSILKYKLIDYIRQKKREQERFVSDENDVDIDSFFNKKAHWNADDTPQQWHNPEELHLRTHFWEVFDFCLLHLPSSTARVFALRELMEMETEEICDSLGISEQNCWTILHRARLKLRSCLERGWFLKTGESV</sequence>
<dbReference type="InterPro" id="IPR014284">
    <property type="entry name" value="RNA_pol_sigma-70_dom"/>
</dbReference>
<dbReference type="InterPro" id="IPR039425">
    <property type="entry name" value="RNA_pol_sigma-70-like"/>
</dbReference>
<dbReference type="GO" id="GO:0006352">
    <property type="term" value="P:DNA-templated transcription initiation"/>
    <property type="evidence" value="ECO:0007669"/>
    <property type="project" value="InterPro"/>
</dbReference>
<dbReference type="PANTHER" id="PTHR43133">
    <property type="entry name" value="RNA POLYMERASE ECF-TYPE SIGMA FACTO"/>
    <property type="match status" value="1"/>
</dbReference>
<evidence type="ECO:0000256" key="4">
    <source>
        <dbReference type="ARBA" id="ARBA00023125"/>
    </source>
</evidence>
<evidence type="ECO:0000313" key="8">
    <source>
        <dbReference type="EMBL" id="MDO6455285.1"/>
    </source>
</evidence>
<dbReference type="InterPro" id="IPR013324">
    <property type="entry name" value="RNA_pol_sigma_r3/r4-like"/>
</dbReference>
<evidence type="ECO:0000256" key="5">
    <source>
        <dbReference type="ARBA" id="ARBA00023163"/>
    </source>
</evidence>
<keyword evidence="5" id="KW-0804">Transcription</keyword>
<dbReference type="GeneID" id="89454753"/>
<evidence type="ECO:0000256" key="3">
    <source>
        <dbReference type="ARBA" id="ARBA00023082"/>
    </source>
</evidence>
<comment type="similarity">
    <text evidence="1">Belongs to the sigma-70 factor family. ECF subfamily.</text>
</comment>
<evidence type="ECO:0000256" key="2">
    <source>
        <dbReference type="ARBA" id="ARBA00023015"/>
    </source>
</evidence>
<dbReference type="NCBIfam" id="TIGR02943">
    <property type="entry name" value="Sig70_famx1"/>
    <property type="match status" value="1"/>
</dbReference>